<feature type="domain" description="CBS" evidence="2">
    <location>
        <begin position="6"/>
        <end position="67"/>
    </location>
</feature>
<dbReference type="AlphaFoldDB" id="A0A428YNB5"/>
<dbReference type="InterPro" id="IPR046342">
    <property type="entry name" value="CBS_dom_sf"/>
</dbReference>
<gene>
    <name evidence="3" type="ORF">DMH04_45875</name>
</gene>
<name>A0A428YNB5_KIBAR</name>
<protein>
    <submittedName>
        <fullName evidence="3">CBS domain-containing protein</fullName>
    </submittedName>
</protein>
<dbReference type="OrthoDB" id="3535009at2"/>
<comment type="caution">
    <text evidence="3">The sequence shown here is derived from an EMBL/GenBank/DDBJ whole genome shotgun (WGS) entry which is preliminary data.</text>
</comment>
<keyword evidence="1" id="KW-0129">CBS domain</keyword>
<proteinExistence type="predicted"/>
<evidence type="ECO:0000313" key="4">
    <source>
        <dbReference type="Proteomes" id="UP000287547"/>
    </source>
</evidence>
<dbReference type="SUPFAM" id="SSF54631">
    <property type="entry name" value="CBS-domain pair"/>
    <property type="match status" value="1"/>
</dbReference>
<dbReference type="CDD" id="cd17788">
    <property type="entry name" value="CBS_pair_bac"/>
    <property type="match status" value="1"/>
</dbReference>
<organism evidence="3 4">
    <name type="scientific">Kibdelosporangium aridum</name>
    <dbReference type="NCBI Taxonomy" id="2030"/>
    <lineage>
        <taxon>Bacteria</taxon>
        <taxon>Bacillati</taxon>
        <taxon>Actinomycetota</taxon>
        <taxon>Actinomycetes</taxon>
        <taxon>Pseudonocardiales</taxon>
        <taxon>Pseudonocardiaceae</taxon>
        <taxon>Kibdelosporangium</taxon>
    </lineage>
</organism>
<dbReference type="Gene3D" id="3.10.580.10">
    <property type="entry name" value="CBS-domain"/>
    <property type="match status" value="1"/>
</dbReference>
<evidence type="ECO:0000259" key="2">
    <source>
        <dbReference type="PROSITE" id="PS51371"/>
    </source>
</evidence>
<accession>A0A428YNB5</accession>
<evidence type="ECO:0000256" key="1">
    <source>
        <dbReference type="PROSITE-ProRule" id="PRU00703"/>
    </source>
</evidence>
<evidence type="ECO:0000313" key="3">
    <source>
        <dbReference type="EMBL" id="RSM69652.1"/>
    </source>
</evidence>
<dbReference type="Proteomes" id="UP000287547">
    <property type="component" value="Unassembled WGS sequence"/>
</dbReference>
<dbReference type="Pfam" id="PF00571">
    <property type="entry name" value="CBS"/>
    <property type="match status" value="2"/>
</dbReference>
<dbReference type="PROSITE" id="PS51371">
    <property type="entry name" value="CBS"/>
    <property type="match status" value="1"/>
</dbReference>
<dbReference type="EMBL" id="QHKI01000070">
    <property type="protein sequence ID" value="RSM69652.1"/>
    <property type="molecule type" value="Genomic_DNA"/>
</dbReference>
<sequence>MQARAMAEEYPVTSLDTDALEAVRLLGEHRMPGLVVTDKDGRPHSVLGASQVVRFLVPRYVQDDPALAGVIDEQFADKVAEKLAGHTVRELLPEDRPELAVAEADDTIIEVAAVMARVRCPLVAVVEHDTIIGVITASRLLEHALPR</sequence>
<dbReference type="InterPro" id="IPR000644">
    <property type="entry name" value="CBS_dom"/>
</dbReference>
<dbReference type="RefSeq" id="WP_037269952.1">
    <property type="nucleotide sequence ID" value="NZ_QHKI01000070.1"/>
</dbReference>
<reference evidence="3 4" key="1">
    <citation type="submission" date="2018-05" db="EMBL/GenBank/DDBJ databases">
        <title>Evolution of GPA BGCs.</title>
        <authorList>
            <person name="Waglechner N."/>
            <person name="Wright G.D."/>
        </authorList>
    </citation>
    <scope>NUCLEOTIDE SEQUENCE [LARGE SCALE GENOMIC DNA]</scope>
    <source>
        <strain evidence="3 4">A82846</strain>
    </source>
</reference>